<comment type="caution">
    <text evidence="1">The sequence shown here is derived from an EMBL/GenBank/DDBJ whole genome shotgun (WGS) entry which is preliminary data.</text>
</comment>
<evidence type="ECO:0000313" key="2">
    <source>
        <dbReference type="Proteomes" id="UP000239494"/>
    </source>
</evidence>
<dbReference type="RefSeq" id="WP_106185486.1">
    <property type="nucleotide sequence ID" value="NZ_PVTF01000001.1"/>
</dbReference>
<evidence type="ECO:0000313" key="1">
    <source>
        <dbReference type="EMBL" id="PRY46466.1"/>
    </source>
</evidence>
<dbReference type="AlphaFoldDB" id="A0A2T0TLC1"/>
<name>A0A2T0TLC1_9PSEU</name>
<sequence length="103" mass="10995">MTGISVALDALRSDAAKWVRAADAVDEPRAAVADLVLSGTQMSRTADELGLDLTYGQARAAVETMLDQAANRFRDLAASLVAAADTYQREDDLGMHAMKKIGR</sequence>
<accession>A0A2T0TLC1</accession>
<keyword evidence="2" id="KW-1185">Reference proteome</keyword>
<dbReference type="Proteomes" id="UP000239494">
    <property type="component" value="Unassembled WGS sequence"/>
</dbReference>
<reference evidence="1 2" key="1">
    <citation type="submission" date="2018-03" db="EMBL/GenBank/DDBJ databases">
        <title>Genomic Encyclopedia of Archaeal and Bacterial Type Strains, Phase II (KMG-II): from individual species to whole genera.</title>
        <authorList>
            <person name="Goeker M."/>
        </authorList>
    </citation>
    <scope>NUCLEOTIDE SEQUENCE [LARGE SCALE GENOMIC DNA]</scope>
    <source>
        <strain evidence="1 2">DSM 44720</strain>
    </source>
</reference>
<evidence type="ECO:0008006" key="3">
    <source>
        <dbReference type="Google" id="ProtNLM"/>
    </source>
</evidence>
<proteinExistence type="predicted"/>
<dbReference type="OrthoDB" id="3699131at2"/>
<dbReference type="EMBL" id="PVTF01000001">
    <property type="protein sequence ID" value="PRY46466.1"/>
    <property type="molecule type" value="Genomic_DNA"/>
</dbReference>
<protein>
    <recommendedName>
        <fullName evidence="3">Excreted virulence factor EspC (Type VII ESX diderm)</fullName>
    </recommendedName>
</protein>
<gene>
    <name evidence="1" type="ORF">CLV43_101742</name>
</gene>
<organism evidence="1 2">
    <name type="scientific">Umezawaea tangerina</name>
    <dbReference type="NCBI Taxonomy" id="84725"/>
    <lineage>
        <taxon>Bacteria</taxon>
        <taxon>Bacillati</taxon>
        <taxon>Actinomycetota</taxon>
        <taxon>Actinomycetes</taxon>
        <taxon>Pseudonocardiales</taxon>
        <taxon>Pseudonocardiaceae</taxon>
        <taxon>Umezawaea</taxon>
    </lineage>
</organism>